<evidence type="ECO:0000313" key="2">
    <source>
        <dbReference type="EMBL" id="GKT27118.1"/>
    </source>
</evidence>
<comment type="caution">
    <text evidence="2">The sequence shown here is derived from an EMBL/GenBank/DDBJ whole genome shotgun (WGS) entry which is preliminary data.</text>
</comment>
<evidence type="ECO:0000256" key="1">
    <source>
        <dbReference type="SAM" id="MobiDB-lite"/>
    </source>
</evidence>
<dbReference type="Proteomes" id="UP001057375">
    <property type="component" value="Unassembled WGS sequence"/>
</dbReference>
<evidence type="ECO:0000313" key="3">
    <source>
        <dbReference type="Proteomes" id="UP001057375"/>
    </source>
</evidence>
<organism evidence="2 3">
    <name type="scientific">Aduncisulcus paluster</name>
    <dbReference type="NCBI Taxonomy" id="2918883"/>
    <lineage>
        <taxon>Eukaryota</taxon>
        <taxon>Metamonada</taxon>
        <taxon>Carpediemonas-like organisms</taxon>
        <taxon>Aduncisulcus</taxon>
    </lineage>
</organism>
<accession>A0ABQ5K764</accession>
<reference evidence="2" key="1">
    <citation type="submission" date="2022-03" db="EMBL/GenBank/DDBJ databases">
        <title>Draft genome sequence of Aduncisulcus paluster, a free-living microaerophilic Fornicata.</title>
        <authorList>
            <person name="Yuyama I."/>
            <person name="Kume K."/>
            <person name="Tamura T."/>
            <person name="Inagaki Y."/>
            <person name="Hashimoto T."/>
        </authorList>
    </citation>
    <scope>NUCLEOTIDE SEQUENCE</scope>
    <source>
        <strain evidence="2">NY0171</strain>
    </source>
</reference>
<feature type="compositionally biased region" description="Basic and acidic residues" evidence="1">
    <location>
        <begin position="58"/>
        <end position="84"/>
    </location>
</feature>
<feature type="region of interest" description="Disordered" evidence="1">
    <location>
        <begin position="46"/>
        <end position="84"/>
    </location>
</feature>
<gene>
    <name evidence="2" type="ORF">ADUPG1_013623</name>
</gene>
<sequence>MPSDTKKRTGLWITLGALVAAGVGAGAYYVHEYGVPEPIAKLFSKEKVEDASEPVAEDESKPAVVEDKEEPSEKQEDETPKTEE</sequence>
<proteinExistence type="predicted"/>
<keyword evidence="3" id="KW-1185">Reference proteome</keyword>
<name>A0ABQ5K764_9EUKA</name>
<dbReference type="EMBL" id="BQXS01012705">
    <property type="protein sequence ID" value="GKT27118.1"/>
    <property type="molecule type" value="Genomic_DNA"/>
</dbReference>
<protein>
    <submittedName>
        <fullName evidence="2">Uncharacterized protein</fullName>
    </submittedName>
</protein>